<feature type="domain" description="UDENN FLCN/SMCR8-type" evidence="7">
    <location>
        <begin position="1"/>
        <end position="674"/>
    </location>
</feature>
<evidence type="ECO:0000256" key="4">
    <source>
        <dbReference type="ARBA" id="ARBA00023006"/>
    </source>
</evidence>
<evidence type="ECO:0000313" key="8">
    <source>
        <dbReference type="EMBL" id="EDQ89774.1"/>
    </source>
</evidence>
<dbReference type="GO" id="GO:0006914">
    <property type="term" value="P:autophagy"/>
    <property type="evidence" value="ECO:0007669"/>
    <property type="project" value="UniProtKB-KW"/>
</dbReference>
<dbReference type="STRING" id="81824.A9UY00"/>
<feature type="region of interest" description="Disordered" evidence="6">
    <location>
        <begin position="461"/>
        <end position="480"/>
    </location>
</feature>
<dbReference type="InterPro" id="IPR037521">
    <property type="entry name" value="FLCN/SMCR8_DENN"/>
</dbReference>
<dbReference type="PROSITE" id="PS51834">
    <property type="entry name" value="DENN_FLCN_SMCR8"/>
    <property type="match status" value="1"/>
</dbReference>
<evidence type="ECO:0000256" key="2">
    <source>
        <dbReference type="ARBA" id="ARBA00022490"/>
    </source>
</evidence>
<dbReference type="Proteomes" id="UP000001357">
    <property type="component" value="Unassembled WGS sequence"/>
</dbReference>
<dbReference type="RefSeq" id="XP_001745196.1">
    <property type="nucleotide sequence ID" value="XM_001745144.1"/>
</dbReference>
<dbReference type="InterPro" id="IPR037520">
    <property type="entry name" value="Folliculin/SMCR8_longin"/>
</dbReference>
<dbReference type="AlphaFoldDB" id="A9UY00"/>
<proteinExistence type="inferred from homology"/>
<dbReference type="PANTHER" id="PTHR31334">
    <property type="entry name" value="SMITH-MAGENIS SYNDROME REGION GENE 8 PROTEIN"/>
    <property type="match status" value="1"/>
</dbReference>
<accession>A9UY00</accession>
<name>A9UY00_MONBE</name>
<evidence type="ECO:0000256" key="1">
    <source>
        <dbReference type="ARBA" id="ARBA00004496"/>
    </source>
</evidence>
<dbReference type="KEGG" id="mbr:MONBRDRAFT_24871"/>
<dbReference type="FunCoup" id="A9UY00">
    <property type="interactions" value="628"/>
</dbReference>
<keyword evidence="2" id="KW-0963">Cytoplasm</keyword>
<dbReference type="OMA" id="KPVKHWV"/>
<evidence type="ECO:0000256" key="6">
    <source>
        <dbReference type="SAM" id="MobiDB-lite"/>
    </source>
</evidence>
<evidence type="ECO:0000259" key="7">
    <source>
        <dbReference type="PROSITE" id="PS51834"/>
    </source>
</evidence>
<dbReference type="EMBL" id="CH991549">
    <property type="protein sequence ID" value="EDQ89774.1"/>
    <property type="molecule type" value="Genomic_DNA"/>
</dbReference>
<dbReference type="GeneID" id="5890419"/>
<dbReference type="GO" id="GO:0005737">
    <property type="term" value="C:cytoplasm"/>
    <property type="evidence" value="ECO:0007669"/>
    <property type="project" value="UniProtKB-SubCell"/>
</dbReference>
<gene>
    <name evidence="8" type="ORF">MONBRDRAFT_24871</name>
</gene>
<protein>
    <recommendedName>
        <fullName evidence="7">UDENN FLCN/SMCR8-type domain-containing protein</fullName>
    </recommendedName>
</protein>
<keyword evidence="9" id="KW-1185">Reference proteome</keyword>
<organism evidence="8 9">
    <name type="scientific">Monosiga brevicollis</name>
    <name type="common">Choanoflagellate</name>
    <dbReference type="NCBI Taxonomy" id="81824"/>
    <lineage>
        <taxon>Eukaryota</taxon>
        <taxon>Choanoflagellata</taxon>
        <taxon>Craspedida</taxon>
        <taxon>Salpingoecidae</taxon>
        <taxon>Monosiga</taxon>
    </lineage>
</organism>
<dbReference type="GO" id="GO:0032045">
    <property type="term" value="C:guanyl-nucleotide exchange factor complex"/>
    <property type="evidence" value="ECO:0000318"/>
    <property type="project" value="GO_Central"/>
</dbReference>
<dbReference type="InParanoid" id="A9UY00"/>
<reference evidence="8 9" key="1">
    <citation type="journal article" date="2008" name="Nature">
        <title>The genome of the choanoflagellate Monosiga brevicollis and the origin of metazoans.</title>
        <authorList>
            <consortium name="JGI Sequencing"/>
            <person name="King N."/>
            <person name="Westbrook M.J."/>
            <person name="Young S.L."/>
            <person name="Kuo A."/>
            <person name="Abedin M."/>
            <person name="Chapman J."/>
            <person name="Fairclough S."/>
            <person name="Hellsten U."/>
            <person name="Isogai Y."/>
            <person name="Letunic I."/>
            <person name="Marr M."/>
            <person name="Pincus D."/>
            <person name="Putnam N."/>
            <person name="Rokas A."/>
            <person name="Wright K.J."/>
            <person name="Zuzow R."/>
            <person name="Dirks W."/>
            <person name="Good M."/>
            <person name="Goodstein D."/>
            <person name="Lemons D."/>
            <person name="Li W."/>
            <person name="Lyons J.B."/>
            <person name="Morris A."/>
            <person name="Nichols S."/>
            <person name="Richter D.J."/>
            <person name="Salamov A."/>
            <person name="Bork P."/>
            <person name="Lim W.A."/>
            <person name="Manning G."/>
            <person name="Miller W.T."/>
            <person name="McGinnis W."/>
            <person name="Shapiro H."/>
            <person name="Tjian R."/>
            <person name="Grigoriev I.V."/>
            <person name="Rokhsar D."/>
        </authorList>
    </citation>
    <scope>NUCLEOTIDE SEQUENCE [LARGE SCALE GENOMIC DNA]</scope>
    <source>
        <strain evidence="9">MX1 / ATCC 50154</strain>
    </source>
</reference>
<evidence type="ECO:0000256" key="5">
    <source>
        <dbReference type="ARBA" id="ARBA00038137"/>
    </source>
</evidence>
<dbReference type="Pfam" id="PF11704">
    <property type="entry name" value="Folliculin"/>
    <property type="match status" value="1"/>
</dbReference>
<keyword evidence="4" id="KW-0072">Autophagy</keyword>
<dbReference type="GO" id="GO:0005096">
    <property type="term" value="F:GTPase activator activity"/>
    <property type="evidence" value="ECO:0007669"/>
    <property type="project" value="InterPro"/>
</dbReference>
<comment type="similarity">
    <text evidence="5">Belongs to the SMCR8 family.</text>
</comment>
<sequence>MSIPVDAQSVLSHEDGITHAIVHYVALYDIDARGYTRSYCLAYVANDLSKVMQHYTEIVEELDKMARLLHYSNYLDVMAQISNRLHRLEATTDDIIQSQIPGGGEQLEKALIARAQQRKDMLSLQSHVEQIMRTDSQYNDIMDRHERSMLTDLDLSTAPRTARQHRTFSFNSTRGASGRRTRSLSFTDRISQLCQPTANDDSPIDFSVNRDYLKSLRPLSDICQAHFYRVQNQIRRFYKHYHRNAAVLDIEQEEAALLIHPEFLLTIGRCVVTSFFVPTCLRTHTAYFCCSASHGLACSSASTSMISDIYTDNTSMAYSVNSDVFLDDGGAPYNNPFWFDYDAARDSSAGGLGDDDLSLYSARDDLSTFSPRDRITNIMAVHEAQRCSSPRADLRSVEPSKGRAAVARLFPVLSEEEPATPVNRLVTSTDTLRLDSVESVETPHPKTPLDQLSSGIVVSVHDDYASSGPPDEASQASNHSLRLRTNRRPRFPFQSAADHVISDSRTKPGTGLLQLRAEIPYLKHILYALFSGVPTLVVGDEKEVRGVIRALSFCVPCHYDTAVVEWWPESELVLRDLAALRLIGMSVHAAKHVSRVAISQVAIFDINSDTYWGPRYKGTFLEKMTSRAILFPDETTLLAHMHEIMLKMSWKSFRHFHDTCLSIIDGVRGCLGSC</sequence>
<dbReference type="GO" id="GO:0005085">
    <property type="term" value="F:guanyl-nucleotide exchange factor activity"/>
    <property type="evidence" value="ECO:0007669"/>
    <property type="project" value="UniProtKB-KW"/>
</dbReference>
<keyword evidence="3" id="KW-0344">Guanine-nucleotide releasing factor</keyword>
<dbReference type="PANTHER" id="PTHR31334:SF1">
    <property type="entry name" value="GUANINE NUCLEOTIDE EXCHANGE PROTEIN SMCR8"/>
    <property type="match status" value="1"/>
</dbReference>
<comment type="subcellular location">
    <subcellularLocation>
        <location evidence="1">Cytoplasm</location>
    </subcellularLocation>
</comment>
<evidence type="ECO:0000256" key="3">
    <source>
        <dbReference type="ARBA" id="ARBA00022658"/>
    </source>
</evidence>
<evidence type="ECO:0000313" key="9">
    <source>
        <dbReference type="Proteomes" id="UP000001357"/>
    </source>
</evidence>